<dbReference type="GO" id="GO:0003677">
    <property type="term" value="F:DNA binding"/>
    <property type="evidence" value="ECO:0007669"/>
    <property type="project" value="UniProtKB-KW"/>
</dbReference>
<dbReference type="Proteomes" id="UP000476411">
    <property type="component" value="Chromosome"/>
</dbReference>
<evidence type="ECO:0000256" key="5">
    <source>
        <dbReference type="ARBA" id="ARBA00023163"/>
    </source>
</evidence>
<proteinExistence type="inferred from homology"/>
<dbReference type="InterPro" id="IPR000524">
    <property type="entry name" value="Tscrpt_reg_HTH_GntR"/>
</dbReference>
<keyword evidence="4" id="KW-0238">DNA-binding</keyword>
<dbReference type="InterPro" id="IPR015421">
    <property type="entry name" value="PyrdxlP-dep_Trfase_major"/>
</dbReference>
<accession>A0A6B9ZH49</accession>
<dbReference type="GO" id="GO:0030170">
    <property type="term" value="F:pyridoxal phosphate binding"/>
    <property type="evidence" value="ECO:0007669"/>
    <property type="project" value="InterPro"/>
</dbReference>
<keyword evidence="2" id="KW-0663">Pyridoxal phosphate</keyword>
<dbReference type="EMBL" id="CP048113">
    <property type="protein sequence ID" value="QHS60821.1"/>
    <property type="molecule type" value="Genomic_DNA"/>
</dbReference>
<keyword evidence="3" id="KW-0805">Transcription regulation</keyword>
<dbReference type="Pfam" id="PF00155">
    <property type="entry name" value="Aminotran_1_2"/>
    <property type="match status" value="1"/>
</dbReference>
<keyword evidence="5" id="KW-0804">Transcription</keyword>
<dbReference type="Gene3D" id="3.40.640.10">
    <property type="entry name" value="Type I PLP-dependent aspartate aminotransferase-like (Major domain)"/>
    <property type="match status" value="1"/>
</dbReference>
<keyword evidence="7" id="KW-0808">Transferase</keyword>
<evidence type="ECO:0000256" key="4">
    <source>
        <dbReference type="ARBA" id="ARBA00023125"/>
    </source>
</evidence>
<dbReference type="KEGG" id="chih:GWR21_14815"/>
<dbReference type="CDD" id="cd00609">
    <property type="entry name" value="AAT_like"/>
    <property type="match status" value="1"/>
</dbReference>
<dbReference type="GO" id="GO:0008483">
    <property type="term" value="F:transaminase activity"/>
    <property type="evidence" value="ECO:0007669"/>
    <property type="project" value="UniProtKB-KW"/>
</dbReference>
<comment type="similarity">
    <text evidence="1">In the C-terminal section; belongs to the class-I pyridoxal-phosphate-dependent aminotransferase family.</text>
</comment>
<dbReference type="CDD" id="cd07377">
    <property type="entry name" value="WHTH_GntR"/>
    <property type="match status" value="1"/>
</dbReference>
<feature type="domain" description="HTH gntR-type" evidence="6">
    <location>
        <begin position="19"/>
        <end position="87"/>
    </location>
</feature>
<dbReference type="InterPro" id="IPR036390">
    <property type="entry name" value="WH_DNA-bd_sf"/>
</dbReference>
<dbReference type="InterPro" id="IPR036388">
    <property type="entry name" value="WH-like_DNA-bd_sf"/>
</dbReference>
<keyword evidence="8" id="KW-1185">Reference proteome</keyword>
<dbReference type="PANTHER" id="PTHR46577:SF2">
    <property type="entry name" value="TRANSCRIPTIONAL REGULATORY PROTEIN"/>
    <property type="match status" value="1"/>
</dbReference>
<evidence type="ECO:0000313" key="8">
    <source>
        <dbReference type="Proteomes" id="UP000476411"/>
    </source>
</evidence>
<dbReference type="InterPro" id="IPR015424">
    <property type="entry name" value="PyrdxlP-dep_Trfase"/>
</dbReference>
<dbReference type="SUPFAM" id="SSF46785">
    <property type="entry name" value="Winged helix' DNA-binding domain"/>
    <property type="match status" value="1"/>
</dbReference>
<keyword evidence="7" id="KW-0032">Aminotransferase</keyword>
<name>A0A6B9ZH49_9BACT</name>
<sequence>MAVLRKWNTILFFEIDRNKIIHDQIVNGITRQIKSGHLEPGMLLPSYRELASLLKVNRHTIAQAYEELADKGILRSEKRKGTFVGEGLFSERRQFTLSDATTDLMPPNSNFSYNQFAEQIVSSEIPAGLWKIRVDDGYPDPQLAPTAKFISAYKRMSLQSARQKKSEYDGGNSYYLLAREICNMLRSRRSLNLRGENICIIHSTRMALYMVARTILLPGDNIVVEDPGSSISWQTFRQVGAKLIPIPVDNDGICTTKLEEICKEMKIKAVFITPGCQYPTTATLSLQRKKHLQALSEQYGFAIIETDHNHEFCYDPGLTLPLASDGIERNTIYISNVSRMMAPLNLMAFVAGPRTFVQSLRGLYNTIYQRGDAILEQTVTDMIKSDIIGQYARSSLKIYQHKRDIMKYLLDRHLGKYANYNLPYAGLAYCIKIDSQYDINTLRRRIRNNSIWIPPQELIASTDGNPNILRIGFASLSNQELERGIVEITNLLK</sequence>
<dbReference type="PROSITE" id="PS50949">
    <property type="entry name" value="HTH_GNTR"/>
    <property type="match status" value="1"/>
</dbReference>
<dbReference type="InterPro" id="IPR004839">
    <property type="entry name" value="Aminotransferase_I/II_large"/>
</dbReference>
<dbReference type="PANTHER" id="PTHR46577">
    <property type="entry name" value="HTH-TYPE TRANSCRIPTIONAL REGULATORY PROTEIN GABR"/>
    <property type="match status" value="1"/>
</dbReference>
<dbReference type="AlphaFoldDB" id="A0A6B9ZH49"/>
<evidence type="ECO:0000256" key="2">
    <source>
        <dbReference type="ARBA" id="ARBA00022898"/>
    </source>
</evidence>
<protein>
    <submittedName>
        <fullName evidence="7">PLP-dependent aminotransferase family protein</fullName>
    </submittedName>
</protein>
<dbReference type="GO" id="GO:0003700">
    <property type="term" value="F:DNA-binding transcription factor activity"/>
    <property type="evidence" value="ECO:0007669"/>
    <property type="project" value="InterPro"/>
</dbReference>
<dbReference type="Gene3D" id="1.10.10.10">
    <property type="entry name" value="Winged helix-like DNA-binding domain superfamily/Winged helix DNA-binding domain"/>
    <property type="match status" value="1"/>
</dbReference>
<dbReference type="RefSeq" id="WP_162332506.1">
    <property type="nucleotide sequence ID" value="NZ_CP048113.1"/>
</dbReference>
<organism evidence="7 8">
    <name type="scientific">Chitinophaga agri</name>
    <dbReference type="NCBI Taxonomy" id="2703787"/>
    <lineage>
        <taxon>Bacteria</taxon>
        <taxon>Pseudomonadati</taxon>
        <taxon>Bacteroidota</taxon>
        <taxon>Chitinophagia</taxon>
        <taxon>Chitinophagales</taxon>
        <taxon>Chitinophagaceae</taxon>
        <taxon>Chitinophaga</taxon>
    </lineage>
</organism>
<dbReference type="SUPFAM" id="SSF53383">
    <property type="entry name" value="PLP-dependent transferases"/>
    <property type="match status" value="1"/>
</dbReference>
<dbReference type="Pfam" id="PF00392">
    <property type="entry name" value="GntR"/>
    <property type="match status" value="1"/>
</dbReference>
<evidence type="ECO:0000313" key="7">
    <source>
        <dbReference type="EMBL" id="QHS60821.1"/>
    </source>
</evidence>
<gene>
    <name evidence="7" type="ORF">GWR21_14815</name>
</gene>
<evidence type="ECO:0000259" key="6">
    <source>
        <dbReference type="PROSITE" id="PS50949"/>
    </source>
</evidence>
<reference evidence="7 8" key="1">
    <citation type="submission" date="2020-01" db="EMBL/GenBank/DDBJ databases">
        <title>Complete genome sequence of Chitinophaga sp. H33E-04 isolated from quinoa roots.</title>
        <authorList>
            <person name="Weon H.-Y."/>
            <person name="Lee S.A."/>
        </authorList>
    </citation>
    <scope>NUCLEOTIDE SEQUENCE [LARGE SCALE GENOMIC DNA]</scope>
    <source>
        <strain evidence="7 8">H33E-04</strain>
    </source>
</reference>
<evidence type="ECO:0000256" key="1">
    <source>
        <dbReference type="ARBA" id="ARBA00005384"/>
    </source>
</evidence>
<dbReference type="SMART" id="SM00345">
    <property type="entry name" value="HTH_GNTR"/>
    <property type="match status" value="1"/>
</dbReference>
<evidence type="ECO:0000256" key="3">
    <source>
        <dbReference type="ARBA" id="ARBA00023015"/>
    </source>
</evidence>
<dbReference type="InterPro" id="IPR051446">
    <property type="entry name" value="HTH_trans_reg/aminotransferase"/>
</dbReference>
<dbReference type="PRINTS" id="PR00035">
    <property type="entry name" value="HTHGNTR"/>
</dbReference>